<proteinExistence type="predicted"/>
<dbReference type="PANTHER" id="PTHR39550">
    <property type="entry name" value="SLL0658 PROTEIN"/>
    <property type="match status" value="1"/>
</dbReference>
<accession>A0A256IBV8</accession>
<evidence type="ECO:0000313" key="1">
    <source>
        <dbReference type="EMBL" id="OYR54010.1"/>
    </source>
</evidence>
<dbReference type="AlphaFoldDB" id="A0A256IBV8"/>
<reference evidence="1 2" key="1">
    <citation type="journal article" date="2014" name="Front. Microbiol.">
        <title>Population and genomic analysis of the genus Halorubrum.</title>
        <authorList>
            <person name="Fullmer M.S."/>
            <person name="Soucy S.M."/>
            <person name="Swithers K.S."/>
            <person name="Makkay A.M."/>
            <person name="Wheeler R."/>
            <person name="Ventosa A."/>
            <person name="Gogarten J.P."/>
            <person name="Papke R.T."/>
        </authorList>
    </citation>
    <scope>NUCLEOTIDE SEQUENCE [LARGE SCALE GENOMIC DNA]</scope>
    <source>
        <strain evidence="1 2">Cb34</strain>
    </source>
</reference>
<comment type="caution">
    <text evidence="1">The sequence shown here is derived from an EMBL/GenBank/DDBJ whole genome shotgun (WGS) entry which is preliminary data.</text>
</comment>
<gene>
    <name evidence="1" type="ORF">DJ70_15230</name>
</gene>
<keyword evidence="2" id="KW-1185">Reference proteome</keyword>
<dbReference type="EMBL" id="NHPJ01000132">
    <property type="protein sequence ID" value="OYR54010.1"/>
    <property type="molecule type" value="Genomic_DNA"/>
</dbReference>
<dbReference type="InterPro" id="IPR021799">
    <property type="entry name" value="PIN-like_prokaryotic"/>
</dbReference>
<name>A0A256IBV8_9EURY</name>
<dbReference type="Pfam" id="PF11848">
    <property type="entry name" value="DUF3368"/>
    <property type="match status" value="1"/>
</dbReference>
<sequence>MPDRRVVVSDTSPLLNLSLIGRLDLLESQFAEITVPTQVWGELTDGAEGVDALRDLRKREFLTLVEVDRTDLFVEIHHELDLGETAAICCAIERDADLVLLDERDGRRVARRHDLSLTGVIGVLLRGAQAGDLDLEAELTALREAGFWISDDLFSTVLDRADDST</sequence>
<evidence type="ECO:0000313" key="2">
    <source>
        <dbReference type="Proteomes" id="UP000216308"/>
    </source>
</evidence>
<dbReference type="Proteomes" id="UP000216308">
    <property type="component" value="Unassembled WGS sequence"/>
</dbReference>
<organism evidence="1 2">
    <name type="scientific">Halorubrum halodurans</name>
    <dbReference type="NCBI Taxonomy" id="1383851"/>
    <lineage>
        <taxon>Archaea</taxon>
        <taxon>Methanobacteriati</taxon>
        <taxon>Methanobacteriota</taxon>
        <taxon>Stenosarchaea group</taxon>
        <taxon>Halobacteria</taxon>
        <taxon>Halobacteriales</taxon>
        <taxon>Haloferacaceae</taxon>
        <taxon>Halorubrum</taxon>
    </lineage>
</organism>
<dbReference type="PANTHER" id="PTHR39550:SF1">
    <property type="entry name" value="SLL0658 PROTEIN"/>
    <property type="match status" value="1"/>
</dbReference>
<protein>
    <submittedName>
        <fullName evidence="1">DUF3368 domain-containing protein</fullName>
    </submittedName>
</protein>